<proteinExistence type="predicted"/>
<accession>A0A119CVS4</accession>
<dbReference type="STRING" id="1123392.GCA_000376425_00517"/>
<evidence type="ECO:0000313" key="2">
    <source>
        <dbReference type="Proteomes" id="UP000064243"/>
    </source>
</evidence>
<reference evidence="1 2" key="1">
    <citation type="journal article" date="2015" name="Appl. Environ. Microbiol.">
        <title>Aerobic and Anaerobic Thiosulfate Oxidation by a Cold-Adapted, Subglacial Chemoautotroph.</title>
        <authorList>
            <person name="Harrold Z.R."/>
            <person name="Skidmore M.L."/>
            <person name="Hamilton T.L."/>
            <person name="Desch L."/>
            <person name="Amada K."/>
            <person name="van Gelder W."/>
            <person name="Glover K."/>
            <person name="Roden E.E."/>
            <person name="Boyd E.S."/>
        </authorList>
    </citation>
    <scope>NUCLEOTIDE SEQUENCE [LARGE SCALE GENOMIC DNA]</scope>
    <source>
        <strain evidence="1 2">RG</strain>
    </source>
</reference>
<gene>
    <name evidence="1" type="ORF">ABW22_10400</name>
</gene>
<keyword evidence="2" id="KW-1185">Reference proteome</keyword>
<dbReference type="PATRIC" id="fig|36861.3.peg.1747"/>
<dbReference type="EMBL" id="LDUG01000025">
    <property type="protein sequence ID" value="KVW95564.1"/>
    <property type="molecule type" value="Genomic_DNA"/>
</dbReference>
<organism evidence="1 2">
    <name type="scientific">Thiobacillus denitrificans</name>
    <dbReference type="NCBI Taxonomy" id="36861"/>
    <lineage>
        <taxon>Bacteria</taxon>
        <taxon>Pseudomonadati</taxon>
        <taxon>Pseudomonadota</taxon>
        <taxon>Betaproteobacteria</taxon>
        <taxon>Nitrosomonadales</taxon>
        <taxon>Thiobacillaceae</taxon>
        <taxon>Thiobacillus</taxon>
    </lineage>
</organism>
<dbReference type="AlphaFoldDB" id="A0A119CVS4"/>
<dbReference type="Proteomes" id="UP000064243">
    <property type="component" value="Unassembled WGS sequence"/>
</dbReference>
<name>A0A119CVS4_THIDE</name>
<evidence type="ECO:0000313" key="1">
    <source>
        <dbReference type="EMBL" id="KVW95564.1"/>
    </source>
</evidence>
<protein>
    <submittedName>
        <fullName evidence="1">Uncharacterized protein</fullName>
    </submittedName>
</protein>
<dbReference type="OrthoDB" id="8556654at2"/>
<dbReference type="RefSeq" id="WP_059755952.1">
    <property type="nucleotide sequence ID" value="NZ_LDUG01000025.1"/>
</dbReference>
<sequence>MQIECYAQRLLNPFRGAVHVIRFQSAEAVTTDGIEWDIYVANDALLDGLGRAGKRAQISDIRYGHWSAEKGLKRGPLFPSDDFRRLENMGAVVYEHLLKVHREVPFKFRDPFELWLLDRNSQPLALLHSVRTDSETDTQPPLDWRAGMAAQEGFRSAAIADLNEPAAVYLTRQVNSLSSSVAQWFRRADDGAGLGLYTRKGGDALRGRVLDADAFPPLFIATAGLDAAHTRLVHDYHAWQAPWMLLLPQLDPATRGALEACACRQAELIEKHYRLYPEVIDRAALQAARVEAALLRSQPRPQTSDGVMPMFYIELNSTESG</sequence>
<comment type="caution">
    <text evidence="1">The sequence shown here is derived from an EMBL/GenBank/DDBJ whole genome shotgun (WGS) entry which is preliminary data.</text>
</comment>